<dbReference type="CDD" id="cd11301">
    <property type="entry name" value="Fut1_Fut2_like"/>
    <property type="match status" value="1"/>
</dbReference>
<gene>
    <name evidence="3" type="ORF">FK178_08525</name>
</gene>
<evidence type="ECO:0000256" key="1">
    <source>
        <dbReference type="ARBA" id="ARBA00022676"/>
    </source>
</evidence>
<evidence type="ECO:0000313" key="4">
    <source>
        <dbReference type="Proteomes" id="UP000321954"/>
    </source>
</evidence>
<dbReference type="Proteomes" id="UP000321954">
    <property type="component" value="Chromosome"/>
</dbReference>
<reference evidence="3 4" key="1">
    <citation type="submission" date="2019-08" db="EMBL/GenBank/DDBJ databases">
        <title>Antarcticibacterium arcticum sp. nov., a bacterium isolated from marine sediment of the Canadian Beaufort Sea.</title>
        <authorList>
            <person name="Lee Y.M."/>
            <person name="Baek K."/>
            <person name="Lee D.-H."/>
            <person name="Shin S.C."/>
            <person name="Jin Y.K."/>
            <person name="Park Y."/>
        </authorList>
    </citation>
    <scope>NUCLEOTIDE SEQUENCE [LARGE SCALE GENOMIC DNA]</scope>
    <source>
        <strain evidence="3 4">PAMC 28998</strain>
    </source>
</reference>
<dbReference type="PANTHER" id="PTHR11927">
    <property type="entry name" value="GALACTOSIDE 2-L-FUCOSYLTRANSFERASE"/>
    <property type="match status" value="1"/>
</dbReference>
<dbReference type="Pfam" id="PF01531">
    <property type="entry name" value="Glyco_transf_11"/>
    <property type="match status" value="1"/>
</dbReference>
<accession>A0A5B8YJ64</accession>
<organism evidence="3 4">
    <name type="scientific">Antarcticibacterium arcticum</name>
    <dbReference type="NCBI Taxonomy" id="2585771"/>
    <lineage>
        <taxon>Bacteria</taxon>
        <taxon>Pseudomonadati</taxon>
        <taxon>Bacteroidota</taxon>
        <taxon>Flavobacteriia</taxon>
        <taxon>Flavobacteriales</taxon>
        <taxon>Flavobacteriaceae</taxon>
        <taxon>Antarcticibacterium</taxon>
    </lineage>
</organism>
<dbReference type="OrthoDB" id="9794601at2"/>
<dbReference type="GO" id="GO:0008107">
    <property type="term" value="F:galactoside 2-alpha-L-fucosyltransferase activity"/>
    <property type="evidence" value="ECO:0007669"/>
    <property type="project" value="InterPro"/>
</dbReference>
<dbReference type="GO" id="GO:0005975">
    <property type="term" value="P:carbohydrate metabolic process"/>
    <property type="evidence" value="ECO:0007669"/>
    <property type="project" value="InterPro"/>
</dbReference>
<keyword evidence="2 3" id="KW-0808">Transferase</keyword>
<protein>
    <submittedName>
        <fullName evidence="3">Alpha-1,2-fucosyltransferase</fullName>
    </submittedName>
</protein>
<dbReference type="Gene3D" id="3.40.50.11350">
    <property type="match status" value="1"/>
</dbReference>
<dbReference type="InterPro" id="IPR002516">
    <property type="entry name" value="Glyco_trans_11"/>
</dbReference>
<sequence length="296" mass="35143">MVVIQLQGGLGNQMFQYAIASIIAEREKTSLLVDSTVLENPKKIKNVQTVRNFELGVFNNKYKFADIKKIEKYFNPSKMTSFKKRFNFPFPKIFKEPGYNFHEYLLYLKSPVYLKGYFQSYKYFLSNEEYVRDLFLFSPKQLGDKNLELLEIINKKDTVSVHIRRGDYITNREIQNIHGNCDMHYYLKAIDIIAGKVKNPTLIFFSDELDWVREKFSKVEYNSVFVDYNFGEDSWKDMILMSKCSHNIIANSSFSWWGAWLNKNPEKIVIAPRNWFKDIEMNEKTMDLIPPKWLRI</sequence>
<keyword evidence="1 3" id="KW-0328">Glycosyltransferase</keyword>
<dbReference type="RefSeq" id="WP_146833543.1">
    <property type="nucleotide sequence ID" value="NZ_CP042476.1"/>
</dbReference>
<dbReference type="EMBL" id="CP042476">
    <property type="protein sequence ID" value="QED37765.1"/>
    <property type="molecule type" value="Genomic_DNA"/>
</dbReference>
<dbReference type="AlphaFoldDB" id="A0A5B8YJ64"/>
<name>A0A5B8YJ64_9FLAO</name>
<evidence type="ECO:0000256" key="2">
    <source>
        <dbReference type="ARBA" id="ARBA00022679"/>
    </source>
</evidence>
<proteinExistence type="predicted"/>
<dbReference type="KEGG" id="anp:FK178_08525"/>
<dbReference type="PANTHER" id="PTHR11927:SF9">
    <property type="entry name" value="L-FUCOSYLTRANSFERASE"/>
    <property type="match status" value="1"/>
</dbReference>
<keyword evidence="4" id="KW-1185">Reference proteome</keyword>
<dbReference type="GO" id="GO:0016020">
    <property type="term" value="C:membrane"/>
    <property type="evidence" value="ECO:0007669"/>
    <property type="project" value="InterPro"/>
</dbReference>
<evidence type="ECO:0000313" key="3">
    <source>
        <dbReference type="EMBL" id="QED37765.1"/>
    </source>
</evidence>